<dbReference type="AlphaFoldDB" id="A0A1J9QGB0"/>
<name>A0A1J9QGB0_9EURO</name>
<dbReference type="VEuPathDB" id="FungiDB:AJ78_05427"/>
<keyword evidence="3" id="KW-1185">Reference proteome</keyword>
<accession>A0A1J9QGB0</accession>
<evidence type="ECO:0000313" key="2">
    <source>
        <dbReference type="EMBL" id="OJD14213.1"/>
    </source>
</evidence>
<sequence>MKSSRSPKIPSAKHSTLTSLTLLPTNSSAYHPTISHSHLHGLTFDSLNPSTIIRHSFIRHSTVESNIPITERESSNKEDSSSSSIASKNDSSTISQSHVTRCTISGSNVDCSSVRETTLSNAEYISGSQVRNSTLSGTGRISQCKIRNAQCLDTTGDNRITPNAVTNTTKTEMNKSDIRDSTVGPSPCTINRSKLCKVKVSQSAIIDASLNDCDIDGCRIVKGKFSGLWLRNGIWEGGELVGKVKEGEEVVLKARNFAEIEEMEKRREQERARKIEGGGEKGKGIGIGLEKGVEDPVSAAAIRGMQGDRLLLPRESSGSKCRLQDDNAYADPPQVQPPHFDSLLPEAATTTSTAHDAQHTQRQKVPPLASKKQPHISMKEDCPASPSTDGYSSAAESVLDPDEDAEITYEAIPDVGVLGIDDAKPPPYAP</sequence>
<protein>
    <submittedName>
        <fullName evidence="2">Uncharacterized protein</fullName>
    </submittedName>
</protein>
<dbReference type="Gene3D" id="2.160.20.80">
    <property type="entry name" value="E3 ubiquitin-protein ligase SopA"/>
    <property type="match status" value="1"/>
</dbReference>
<comment type="caution">
    <text evidence="2">The sequence shown here is derived from an EMBL/GenBank/DDBJ whole genome shotgun (WGS) entry which is preliminary data.</text>
</comment>
<dbReference type="Proteomes" id="UP000182235">
    <property type="component" value="Unassembled WGS sequence"/>
</dbReference>
<dbReference type="OrthoDB" id="4187970at2759"/>
<feature type="compositionally biased region" description="Polar residues" evidence="1">
    <location>
        <begin position="385"/>
        <end position="395"/>
    </location>
</feature>
<dbReference type="EMBL" id="LGRN01000235">
    <property type="protein sequence ID" value="OJD14213.1"/>
    <property type="molecule type" value="Genomic_DNA"/>
</dbReference>
<evidence type="ECO:0000256" key="1">
    <source>
        <dbReference type="SAM" id="MobiDB-lite"/>
    </source>
</evidence>
<dbReference type="InterPro" id="IPR011050">
    <property type="entry name" value="Pectin_lyase_fold/virulence"/>
</dbReference>
<reference evidence="2 3" key="1">
    <citation type="submission" date="2015-07" db="EMBL/GenBank/DDBJ databases">
        <title>Emmonsia species relationships and genome sequence.</title>
        <authorList>
            <consortium name="The Broad Institute Genomics Platform"/>
            <person name="Cuomo C.A."/>
            <person name="Munoz J.F."/>
            <person name="Imamovic A."/>
            <person name="Priest M.E."/>
            <person name="Young S."/>
            <person name="Clay O.K."/>
            <person name="McEwen J.G."/>
        </authorList>
    </citation>
    <scope>NUCLEOTIDE SEQUENCE [LARGE SCALE GENOMIC DNA]</scope>
    <source>
        <strain evidence="2 3">UAMH 9510</strain>
    </source>
</reference>
<dbReference type="SUPFAM" id="SSF51126">
    <property type="entry name" value="Pectin lyase-like"/>
    <property type="match status" value="1"/>
</dbReference>
<feature type="compositionally biased region" description="Basic and acidic residues" evidence="1">
    <location>
        <begin position="70"/>
        <end position="80"/>
    </location>
</feature>
<organism evidence="2 3">
    <name type="scientific">Emergomyces pasteurianus Ep9510</name>
    <dbReference type="NCBI Taxonomy" id="1447872"/>
    <lineage>
        <taxon>Eukaryota</taxon>
        <taxon>Fungi</taxon>
        <taxon>Dikarya</taxon>
        <taxon>Ascomycota</taxon>
        <taxon>Pezizomycotina</taxon>
        <taxon>Eurotiomycetes</taxon>
        <taxon>Eurotiomycetidae</taxon>
        <taxon>Onygenales</taxon>
        <taxon>Ajellomycetaceae</taxon>
        <taxon>Emergomyces</taxon>
    </lineage>
</organism>
<feature type="region of interest" description="Disordered" evidence="1">
    <location>
        <begin position="316"/>
        <end position="399"/>
    </location>
</feature>
<evidence type="ECO:0000313" key="3">
    <source>
        <dbReference type="Proteomes" id="UP000182235"/>
    </source>
</evidence>
<feature type="region of interest" description="Disordered" evidence="1">
    <location>
        <begin position="68"/>
        <end position="92"/>
    </location>
</feature>
<gene>
    <name evidence="2" type="ORF">AJ78_05427</name>
</gene>
<feature type="compositionally biased region" description="Low complexity" evidence="1">
    <location>
        <begin position="81"/>
        <end position="92"/>
    </location>
</feature>
<dbReference type="STRING" id="1447872.A0A1J9QGB0"/>
<proteinExistence type="predicted"/>